<dbReference type="AlphaFoldDB" id="A0M2J4"/>
<gene>
    <name evidence="1" type="ordered locus">GFO_1869</name>
</gene>
<accession>A0M2J4</accession>
<reference evidence="1 2" key="1">
    <citation type="journal article" date="2006" name="Environ. Microbiol.">
        <title>Whole genome analysis of the marine Bacteroidetes'Gramella forsetii' reveals adaptations to degradation of polymeric organic matter.</title>
        <authorList>
            <person name="Bauer M."/>
            <person name="Kube M."/>
            <person name="Teeling H."/>
            <person name="Richter M."/>
            <person name="Lombardot T."/>
            <person name="Allers E."/>
            <person name="Wuerdemann C.A."/>
            <person name="Quast C."/>
            <person name="Kuhl H."/>
            <person name="Knaust F."/>
            <person name="Woebken D."/>
            <person name="Bischof K."/>
            <person name="Mussmann M."/>
            <person name="Choudhuri J.V."/>
            <person name="Meyer F."/>
            <person name="Reinhardt R."/>
            <person name="Amann R.I."/>
            <person name="Gloeckner F.O."/>
        </authorList>
    </citation>
    <scope>NUCLEOTIDE SEQUENCE [LARGE SCALE GENOMIC DNA]</scope>
    <source>
        <strain evidence="1 2">KT0803</strain>
    </source>
</reference>
<dbReference type="EMBL" id="CU207366">
    <property type="protein sequence ID" value="CAL66839.1"/>
    <property type="molecule type" value="Genomic_DNA"/>
</dbReference>
<name>A0M2J4_CHRFK</name>
<organism evidence="1 2">
    <name type="scientific">Christiangramia forsetii (strain DSM 17595 / CGMCC 1.15422 / KT0803)</name>
    <name type="common">Gramella forsetii</name>
    <dbReference type="NCBI Taxonomy" id="411154"/>
    <lineage>
        <taxon>Bacteria</taxon>
        <taxon>Pseudomonadati</taxon>
        <taxon>Bacteroidota</taxon>
        <taxon>Flavobacteriia</taxon>
        <taxon>Flavobacteriales</taxon>
        <taxon>Flavobacteriaceae</taxon>
        <taxon>Christiangramia</taxon>
    </lineage>
</organism>
<dbReference type="Proteomes" id="UP000000755">
    <property type="component" value="Chromosome"/>
</dbReference>
<evidence type="ECO:0000313" key="2">
    <source>
        <dbReference type="Proteomes" id="UP000000755"/>
    </source>
</evidence>
<proteinExistence type="predicted"/>
<protein>
    <submittedName>
        <fullName evidence="1">Uncharacterized protein</fullName>
    </submittedName>
</protein>
<sequence length="41" mass="4915">MLFYINSHLNFNDWYSDSFSCACAQRDRMLNSTIKLIFFSN</sequence>
<evidence type="ECO:0000313" key="1">
    <source>
        <dbReference type="EMBL" id="CAL66839.1"/>
    </source>
</evidence>
<dbReference type="KEGG" id="gfo:GFO_1869"/>
<dbReference type="STRING" id="411154.GFO_1869"/>
<dbReference type="HOGENOM" id="CLU_3270746_0_0_10"/>